<accession>A0A1I2KTR0</accession>
<dbReference type="AlphaFoldDB" id="A0A1I2KTR0"/>
<protein>
    <recommendedName>
        <fullName evidence="3">Immunity protein 63</fullName>
    </recommendedName>
</protein>
<proteinExistence type="predicted"/>
<reference evidence="1 2" key="1">
    <citation type="submission" date="2016-10" db="EMBL/GenBank/DDBJ databases">
        <authorList>
            <person name="de Groot N.N."/>
        </authorList>
    </citation>
    <scope>NUCLEOTIDE SEQUENCE [LARGE SCALE GENOMIC DNA]</scope>
    <source>
        <strain evidence="1 2">DSM 43019</strain>
    </source>
</reference>
<evidence type="ECO:0008006" key="3">
    <source>
        <dbReference type="Google" id="ProtNLM"/>
    </source>
</evidence>
<name>A0A1I2KTR0_9ACTN</name>
<organism evidence="1 2">
    <name type="scientific">Actinoplanes philippinensis</name>
    <dbReference type="NCBI Taxonomy" id="35752"/>
    <lineage>
        <taxon>Bacteria</taxon>
        <taxon>Bacillati</taxon>
        <taxon>Actinomycetota</taxon>
        <taxon>Actinomycetes</taxon>
        <taxon>Micromonosporales</taxon>
        <taxon>Micromonosporaceae</taxon>
        <taxon>Actinoplanes</taxon>
    </lineage>
</organism>
<evidence type="ECO:0000313" key="1">
    <source>
        <dbReference type="EMBL" id="SFF69709.1"/>
    </source>
</evidence>
<dbReference type="OrthoDB" id="7595963at2"/>
<dbReference type="RefSeq" id="WP_093620900.1">
    <property type="nucleotide sequence ID" value="NZ_BOMT01000090.1"/>
</dbReference>
<sequence>MITHPAGATAGSEGEANAIQYWGTGYGPHIDEEDGRLVYSLLVESSYVTMGFRFDIERADLTVLATDRYRHAALYVVLHTLLQTTFGPNVSRPRRFTQQEFTDVVARVLHSSAESLATYLDEFDHTWRIVTRYYIDGFLADGVRDS</sequence>
<gene>
    <name evidence="1" type="ORF">SAMN05421541_11887</name>
</gene>
<dbReference type="EMBL" id="FONV01000018">
    <property type="protein sequence ID" value="SFF69709.1"/>
    <property type="molecule type" value="Genomic_DNA"/>
</dbReference>
<evidence type="ECO:0000313" key="2">
    <source>
        <dbReference type="Proteomes" id="UP000199645"/>
    </source>
</evidence>
<dbReference type="Proteomes" id="UP000199645">
    <property type="component" value="Unassembled WGS sequence"/>
</dbReference>
<keyword evidence="2" id="KW-1185">Reference proteome</keyword>